<dbReference type="PROSITE" id="PS00678">
    <property type="entry name" value="WD_REPEATS_1"/>
    <property type="match status" value="2"/>
</dbReference>
<evidence type="ECO:0000256" key="4">
    <source>
        <dbReference type="ARBA" id="ARBA00023134"/>
    </source>
</evidence>
<dbReference type="PROSITE" id="PS50082">
    <property type="entry name" value="WD_REPEATS_2"/>
    <property type="match status" value="3"/>
</dbReference>
<dbReference type="Gene3D" id="3.40.50.300">
    <property type="entry name" value="P-loop containing nucleotide triphosphate hydrolases"/>
    <property type="match status" value="1"/>
</dbReference>
<dbReference type="EMBL" id="BAABHK010000005">
    <property type="protein sequence ID" value="GAA4627247.1"/>
    <property type="molecule type" value="Genomic_DNA"/>
</dbReference>
<dbReference type="Gene3D" id="3.40.50.10140">
    <property type="entry name" value="Toll/interleukin-1 receptor homology (TIR) domain"/>
    <property type="match status" value="1"/>
</dbReference>
<feature type="repeat" description="WD" evidence="5">
    <location>
        <begin position="158"/>
        <end position="199"/>
    </location>
</feature>
<keyword evidence="4" id="KW-0342">GTP-binding</keyword>
<dbReference type="SUPFAM" id="SSF50978">
    <property type="entry name" value="WD40 repeat-like"/>
    <property type="match status" value="1"/>
</dbReference>
<dbReference type="PROSITE" id="PS50104">
    <property type="entry name" value="TIR"/>
    <property type="match status" value="1"/>
</dbReference>
<dbReference type="PRINTS" id="PR00320">
    <property type="entry name" value="GPROTEINBRPT"/>
</dbReference>
<dbReference type="PANTHER" id="PTHR19848">
    <property type="entry name" value="WD40 REPEAT PROTEIN"/>
    <property type="match status" value="1"/>
</dbReference>
<evidence type="ECO:0000256" key="5">
    <source>
        <dbReference type="PROSITE-ProRule" id="PRU00221"/>
    </source>
</evidence>
<sequence length="998" mass="111227">MMAEQNRCFDRRRALARSDAVLTRMAWSPSGDRLAVPDQAGVVRVVTFPEFVVTAECRIAHNVQLMAEGAPLRPTWSGKPLWTAAWSSDAARLAVAGRDNTVHVFDMSCGDEVLTLVSHIDDVHAIDWSDDDARLISASYDGALKVWDTRDGALVRSIAAHHGRIEDAYWEPGDSYALTGGRDGHIRVWNLDSGESVAQVRAHRGFVIRLIGARSSATVLSSSSDGTVRVWDRRDLRLLHVIEGFTGIPHDLSLSHDERLLAVKDDQRSIRIYRTDTFELVELIDEPAEHHHWYAGARFHPHEPALVTTGDRDRQALLWWYDTRLIDQLSAESSATRYANCRIGLLGNTGVGKTALSNALRGEDFHPTESTHATKVSMLDRSVAEQGDVPVVRETYLWDFAGQPIYRLLQRLDVEDLAAAVLVLDNRNTTDPRAEVREWETLLRAGGTRTPRIVVIARIDRGGLAAPISDLRWEEEICEFAGLIETSAKDGTNIAALRRMILDAVDWAAIPTLTSGVQFQRLRMFVLESEAQGRVLEAVHTLYAAFARHCTRLGIGEPSLEEFRSLLAFLDAEGLVRRLSFGNLVLLDPSLLRSYASMILIAAQRAPAGDGTLREDDVLAPTIPLPSDERVTDPRREQDLLHAAVQEFVGAGVVIREGKDVVLCFPSAVRAPADEDRWADLEPGISLSLTGQRDHVYATLVVALHNSGLFSGRALWASTARFTWPNGHGSWVRVRPDDSGSLWAETRHETAIAGVQRSLFDEMCRAFLGRVAVDGVLVLRTSVVCEACGTAVAEQQVRRRVERGLTWIRCNVCEASVDIAAPWVDRPEPTRTSALETRADHALERDVASVNVELKAKRSLYDVFISYSHEDEESALHLAKKLMERGIRPWVDIWDAYPGKPWLEAVQEQIDSISCAAVLIGESGIGPWQRDEVWYFLQQFFGRRCPVIPVLLEGAVRPRIPSLLENMQWVDFRRTSPDPMDLLVWGITGVRNDGEDHQ</sequence>
<evidence type="ECO:0000256" key="1">
    <source>
        <dbReference type="ARBA" id="ARBA00022574"/>
    </source>
</evidence>
<keyword evidence="8" id="KW-1185">Reference proteome</keyword>
<dbReference type="InterPro" id="IPR000157">
    <property type="entry name" value="TIR_dom"/>
</dbReference>
<dbReference type="InterPro" id="IPR027417">
    <property type="entry name" value="P-loop_NTPase"/>
</dbReference>
<keyword evidence="2" id="KW-0677">Repeat</keyword>
<dbReference type="Pfam" id="PF08477">
    <property type="entry name" value="Roc"/>
    <property type="match status" value="1"/>
</dbReference>
<feature type="repeat" description="WD" evidence="5">
    <location>
        <begin position="200"/>
        <end position="241"/>
    </location>
</feature>
<dbReference type="SMART" id="SM00320">
    <property type="entry name" value="WD40"/>
    <property type="match status" value="6"/>
</dbReference>
<dbReference type="InterPro" id="IPR036322">
    <property type="entry name" value="WD40_repeat_dom_sf"/>
</dbReference>
<dbReference type="InterPro" id="IPR005225">
    <property type="entry name" value="Small_GTP-bd"/>
</dbReference>
<dbReference type="NCBIfam" id="TIGR00231">
    <property type="entry name" value="small_GTP"/>
    <property type="match status" value="1"/>
</dbReference>
<dbReference type="PROSITE" id="PS50294">
    <property type="entry name" value="WD_REPEATS_REGION"/>
    <property type="match status" value="3"/>
</dbReference>
<dbReference type="InterPro" id="IPR035897">
    <property type="entry name" value="Toll_tir_struct_dom_sf"/>
</dbReference>
<dbReference type="Pfam" id="PF13676">
    <property type="entry name" value="TIR_2"/>
    <property type="match status" value="1"/>
</dbReference>
<dbReference type="CDD" id="cd00200">
    <property type="entry name" value="WD40"/>
    <property type="match status" value="1"/>
</dbReference>
<dbReference type="SUPFAM" id="SSF52200">
    <property type="entry name" value="Toll/Interleukin receptor TIR domain"/>
    <property type="match status" value="1"/>
</dbReference>
<dbReference type="Gene3D" id="2.130.10.10">
    <property type="entry name" value="YVTN repeat-like/Quinoprotein amine dehydrogenase"/>
    <property type="match status" value="2"/>
</dbReference>
<keyword evidence="3" id="KW-0547">Nucleotide-binding</keyword>
<name>A0ABP8UBM9_9ACTN</name>
<protein>
    <recommendedName>
        <fullName evidence="6">TIR domain-containing protein</fullName>
    </recommendedName>
</protein>
<evidence type="ECO:0000313" key="7">
    <source>
        <dbReference type="EMBL" id="GAA4627247.1"/>
    </source>
</evidence>
<evidence type="ECO:0000259" key="6">
    <source>
        <dbReference type="PROSITE" id="PS50104"/>
    </source>
</evidence>
<dbReference type="InterPro" id="IPR019775">
    <property type="entry name" value="WD40_repeat_CS"/>
</dbReference>
<feature type="repeat" description="WD" evidence="5">
    <location>
        <begin position="116"/>
        <end position="157"/>
    </location>
</feature>
<reference evidence="8" key="1">
    <citation type="journal article" date="2019" name="Int. J. Syst. Evol. Microbiol.">
        <title>The Global Catalogue of Microorganisms (GCM) 10K type strain sequencing project: providing services to taxonomists for standard genome sequencing and annotation.</title>
        <authorList>
            <consortium name="The Broad Institute Genomics Platform"/>
            <consortium name="The Broad Institute Genome Sequencing Center for Infectious Disease"/>
            <person name="Wu L."/>
            <person name="Ma J."/>
        </authorList>
    </citation>
    <scope>NUCLEOTIDE SEQUENCE [LARGE SCALE GENOMIC DNA]</scope>
    <source>
        <strain evidence="8">JCM 17939</strain>
    </source>
</reference>
<dbReference type="PANTHER" id="PTHR19848:SF8">
    <property type="entry name" value="F-BOX AND WD REPEAT DOMAIN CONTAINING 7"/>
    <property type="match status" value="1"/>
</dbReference>
<dbReference type="Pfam" id="PF00400">
    <property type="entry name" value="WD40"/>
    <property type="match status" value="4"/>
</dbReference>
<dbReference type="CDD" id="cd00882">
    <property type="entry name" value="Ras_like_GTPase"/>
    <property type="match status" value="1"/>
</dbReference>
<feature type="domain" description="TIR" evidence="6">
    <location>
        <begin position="859"/>
        <end position="994"/>
    </location>
</feature>
<evidence type="ECO:0000256" key="2">
    <source>
        <dbReference type="ARBA" id="ARBA00022737"/>
    </source>
</evidence>
<dbReference type="InterPro" id="IPR020472">
    <property type="entry name" value="WD40_PAC1"/>
</dbReference>
<dbReference type="SUPFAM" id="SSF52540">
    <property type="entry name" value="P-loop containing nucleoside triphosphate hydrolases"/>
    <property type="match status" value="1"/>
</dbReference>
<dbReference type="InterPro" id="IPR001680">
    <property type="entry name" value="WD40_rpt"/>
</dbReference>
<accession>A0ABP8UBM9</accession>
<evidence type="ECO:0000313" key="8">
    <source>
        <dbReference type="Proteomes" id="UP001501442"/>
    </source>
</evidence>
<organism evidence="7 8">
    <name type="scientific">Actinoallomurus vinaceus</name>
    <dbReference type="NCBI Taxonomy" id="1080074"/>
    <lineage>
        <taxon>Bacteria</taxon>
        <taxon>Bacillati</taxon>
        <taxon>Actinomycetota</taxon>
        <taxon>Actinomycetes</taxon>
        <taxon>Streptosporangiales</taxon>
        <taxon>Thermomonosporaceae</taxon>
        <taxon>Actinoallomurus</taxon>
    </lineage>
</organism>
<keyword evidence="1 5" id="KW-0853">WD repeat</keyword>
<dbReference type="InterPro" id="IPR015943">
    <property type="entry name" value="WD40/YVTN_repeat-like_dom_sf"/>
</dbReference>
<evidence type="ECO:0000256" key="3">
    <source>
        <dbReference type="ARBA" id="ARBA00022741"/>
    </source>
</evidence>
<gene>
    <name evidence="7" type="ORF">GCM10023196_038680</name>
</gene>
<dbReference type="Proteomes" id="UP001501442">
    <property type="component" value="Unassembled WGS sequence"/>
</dbReference>
<comment type="caution">
    <text evidence="7">The sequence shown here is derived from an EMBL/GenBank/DDBJ whole genome shotgun (WGS) entry which is preliminary data.</text>
</comment>
<proteinExistence type="predicted"/>